<feature type="transmembrane region" description="Helical" evidence="6">
    <location>
        <begin position="147"/>
        <end position="167"/>
    </location>
</feature>
<evidence type="ECO:0000256" key="1">
    <source>
        <dbReference type="ARBA" id="ARBA00004651"/>
    </source>
</evidence>
<dbReference type="GO" id="GO:0005886">
    <property type="term" value="C:plasma membrane"/>
    <property type="evidence" value="ECO:0007669"/>
    <property type="project" value="UniProtKB-SubCell"/>
</dbReference>
<name>A0A6J4JYC5_9BACT</name>
<dbReference type="InterPro" id="IPR019108">
    <property type="entry name" value="Caa3_assmbl_CtaG-rel"/>
</dbReference>
<proteinExistence type="predicted"/>
<feature type="transmembrane region" description="Helical" evidence="6">
    <location>
        <begin position="215"/>
        <end position="239"/>
    </location>
</feature>
<dbReference type="Pfam" id="PF09678">
    <property type="entry name" value="Caa3_CtaG"/>
    <property type="match status" value="1"/>
</dbReference>
<dbReference type="EMBL" id="CADCTU010000026">
    <property type="protein sequence ID" value="CAA9290958.1"/>
    <property type="molecule type" value="Genomic_DNA"/>
</dbReference>
<keyword evidence="4 6" id="KW-1133">Transmembrane helix</keyword>
<reference evidence="7" key="1">
    <citation type="submission" date="2020-02" db="EMBL/GenBank/DDBJ databases">
        <authorList>
            <person name="Meier V. D."/>
        </authorList>
    </citation>
    <scope>NUCLEOTIDE SEQUENCE</scope>
    <source>
        <strain evidence="7">AVDCRST_MAG11</strain>
    </source>
</reference>
<evidence type="ECO:0000256" key="5">
    <source>
        <dbReference type="ARBA" id="ARBA00023136"/>
    </source>
</evidence>
<feature type="transmembrane region" description="Helical" evidence="6">
    <location>
        <begin position="182"/>
        <end position="203"/>
    </location>
</feature>
<feature type="transmembrane region" description="Helical" evidence="6">
    <location>
        <begin position="20"/>
        <end position="37"/>
    </location>
</feature>
<feature type="transmembrane region" description="Helical" evidence="6">
    <location>
        <begin position="102"/>
        <end position="127"/>
    </location>
</feature>
<protein>
    <submittedName>
        <fullName evidence="7">Cytochrome c oxidase caa3-type assembly factor CtaG_BS (Unrelated to Cox11-CtaG family)</fullName>
    </submittedName>
</protein>
<keyword evidence="5 6" id="KW-0472">Membrane</keyword>
<feature type="transmembrane region" description="Helical" evidence="6">
    <location>
        <begin position="79"/>
        <end position="96"/>
    </location>
</feature>
<organism evidence="7">
    <name type="scientific">uncultured Gemmatimonadaceae bacterium</name>
    <dbReference type="NCBI Taxonomy" id="246130"/>
    <lineage>
        <taxon>Bacteria</taxon>
        <taxon>Pseudomonadati</taxon>
        <taxon>Gemmatimonadota</taxon>
        <taxon>Gemmatimonadia</taxon>
        <taxon>Gemmatimonadales</taxon>
        <taxon>Gemmatimonadaceae</taxon>
        <taxon>environmental samples</taxon>
    </lineage>
</organism>
<evidence type="ECO:0000256" key="4">
    <source>
        <dbReference type="ARBA" id="ARBA00022989"/>
    </source>
</evidence>
<feature type="transmembrane region" description="Helical" evidence="6">
    <location>
        <begin position="259"/>
        <end position="282"/>
    </location>
</feature>
<gene>
    <name evidence="7" type="ORF">AVDCRST_MAG11-105</name>
</gene>
<evidence type="ECO:0000313" key="7">
    <source>
        <dbReference type="EMBL" id="CAA9290958.1"/>
    </source>
</evidence>
<keyword evidence="2" id="KW-1003">Cell membrane</keyword>
<dbReference type="AlphaFoldDB" id="A0A6J4JYC5"/>
<accession>A0A6J4JYC5</accession>
<sequence length="304" mass="33790">MPLLALLHPAQQIGWTNWTVHPSTVVGLGALGALYLWRARVLEREERAETRGDSAEALVALATRIAEPSRRAPSGLQRFAFFTGLFVMFASLNGPLHDLSDYYLFAAHMVQHLLLALVVAPLLVGGLTGAMLRPLIRRPAVLGLARWATRAPMAFVLFNVTMAAWHVPEVYGTAMAYHPVHIAQHLTMLATAVLMWWPILSPLPELPRLAYPGQMLYCFLMTLPMSIVAIYITMADHVLYTAYASAPRVWALSPQTDQYIGGLIMWIPGGLFFYGVMTFVFFKWAQRQEDTTASAQVDWRPAGA</sequence>
<evidence type="ECO:0000256" key="3">
    <source>
        <dbReference type="ARBA" id="ARBA00022692"/>
    </source>
</evidence>
<keyword evidence="3 6" id="KW-0812">Transmembrane</keyword>
<evidence type="ECO:0000256" key="2">
    <source>
        <dbReference type="ARBA" id="ARBA00022475"/>
    </source>
</evidence>
<comment type="subcellular location">
    <subcellularLocation>
        <location evidence="1">Cell membrane</location>
        <topology evidence="1">Multi-pass membrane protein</topology>
    </subcellularLocation>
</comment>
<evidence type="ECO:0000256" key="6">
    <source>
        <dbReference type="SAM" id="Phobius"/>
    </source>
</evidence>